<evidence type="ECO:0000313" key="2">
    <source>
        <dbReference type="Proteomes" id="UP000815698"/>
    </source>
</evidence>
<dbReference type="RefSeq" id="WP_096882677.1">
    <property type="nucleotide sequence ID" value="NZ_CP023482.1"/>
</dbReference>
<proteinExistence type="predicted"/>
<accession>A0ABM6PLY2</accession>
<reference evidence="1 2" key="1">
    <citation type="journal article" date="2016" name="Int. J. Syst. Evol. Microbiol.">
        <title>Dermabacter jinjuensis sp. nov., a novel species of the genus Dermabacter isolated from a clinical specimen.</title>
        <authorList>
            <person name="Park Y.K."/>
            <person name="Lee K.M."/>
            <person name="Lee W.K."/>
            <person name="Cho M.J."/>
            <person name="Lee H.S."/>
            <person name="Cho Y.G."/>
            <person name="Lee Y.C."/>
            <person name="Lee W.K."/>
            <person name="Seong W.K."/>
            <person name="Hwang K.J."/>
        </authorList>
    </citation>
    <scope>NUCLEOTIDE SEQUENCE [LARGE SCALE GENOMIC DNA]</scope>
    <source>
        <strain evidence="1 2">32T</strain>
    </source>
</reference>
<protein>
    <submittedName>
        <fullName evidence="1">Uncharacterized protein</fullName>
    </submittedName>
</protein>
<dbReference type="Proteomes" id="UP000815698">
    <property type="component" value="Chromosome"/>
</dbReference>
<gene>
    <name evidence="1" type="ORF">COP05_03300</name>
</gene>
<sequence length="88" mass="9710">MGEGMDPAAVERLSELLRFNAESWRHAGQELRTLIGALSWKGPDAETFANRGHEVSAHLMTVSDMLRQLALALVEQAAEQRRASSVVH</sequence>
<keyword evidence="2" id="KW-1185">Reference proteome</keyword>
<organism evidence="1 2">
    <name type="scientific">Dermabacter jinjuensis</name>
    <dbReference type="NCBI Taxonomy" id="1667168"/>
    <lineage>
        <taxon>Bacteria</taxon>
        <taxon>Bacillati</taxon>
        <taxon>Actinomycetota</taxon>
        <taxon>Actinomycetes</taxon>
        <taxon>Micrococcales</taxon>
        <taxon>Dermabacteraceae</taxon>
        <taxon>Dermabacter</taxon>
    </lineage>
</organism>
<dbReference type="EMBL" id="CP023482">
    <property type="protein sequence ID" value="ATH96227.1"/>
    <property type="molecule type" value="Genomic_DNA"/>
</dbReference>
<evidence type="ECO:0000313" key="1">
    <source>
        <dbReference type="EMBL" id="ATH96227.1"/>
    </source>
</evidence>
<dbReference type="Gene3D" id="1.10.287.1060">
    <property type="entry name" value="ESAT-6-like"/>
    <property type="match status" value="1"/>
</dbReference>
<name>A0ABM6PLY2_9MICO</name>